<comment type="subunit">
    <text evidence="10">Forms a complex with SecD. Part of the essential Sec protein translocation apparatus which comprises SecA, SecYEG and auxiliary proteins SecDF. Other proteins may also be involved.</text>
</comment>
<evidence type="ECO:0000256" key="1">
    <source>
        <dbReference type="ARBA" id="ARBA00004651"/>
    </source>
</evidence>
<feature type="transmembrane region" description="Helical" evidence="10">
    <location>
        <begin position="156"/>
        <end position="182"/>
    </location>
</feature>
<keyword evidence="8 10" id="KW-0811">Translocation</keyword>
<protein>
    <recommendedName>
        <fullName evidence="10">Protein-export membrane protein SecF</fullName>
    </recommendedName>
</protein>
<dbReference type="PRINTS" id="PR01755">
    <property type="entry name" value="SECFTRNLCASE"/>
</dbReference>
<evidence type="ECO:0000256" key="2">
    <source>
        <dbReference type="ARBA" id="ARBA00022448"/>
    </source>
</evidence>
<keyword evidence="4" id="KW-0997">Cell inner membrane</keyword>
<feature type="transmembrane region" description="Helical" evidence="10">
    <location>
        <begin position="9"/>
        <end position="30"/>
    </location>
</feature>
<dbReference type="PANTHER" id="PTHR30081">
    <property type="entry name" value="PROTEIN-EXPORT MEMBRANE PROTEIN SEC"/>
    <property type="match status" value="1"/>
</dbReference>
<evidence type="ECO:0000256" key="9">
    <source>
        <dbReference type="ARBA" id="ARBA00023136"/>
    </source>
</evidence>
<accession>A0A1F6VGN9</accession>
<dbReference type="GO" id="GO:0015450">
    <property type="term" value="F:protein-transporting ATPase activity"/>
    <property type="evidence" value="ECO:0007669"/>
    <property type="project" value="InterPro"/>
</dbReference>
<evidence type="ECO:0000256" key="4">
    <source>
        <dbReference type="ARBA" id="ARBA00022519"/>
    </source>
</evidence>
<evidence type="ECO:0000256" key="5">
    <source>
        <dbReference type="ARBA" id="ARBA00022692"/>
    </source>
</evidence>
<comment type="function">
    <text evidence="10">Part of the Sec protein translocase complex. Interacts with the SecYEG preprotein conducting channel. SecDF uses the proton motive force (PMF) to complete protein translocation after the ATP-dependent function of SecA.</text>
</comment>
<feature type="transmembrane region" description="Helical" evidence="10">
    <location>
        <begin position="188"/>
        <end position="208"/>
    </location>
</feature>
<dbReference type="GO" id="GO:0005886">
    <property type="term" value="C:plasma membrane"/>
    <property type="evidence" value="ECO:0007669"/>
    <property type="project" value="UniProtKB-SubCell"/>
</dbReference>
<dbReference type="Pfam" id="PF07549">
    <property type="entry name" value="Sec_GG"/>
    <property type="match status" value="1"/>
</dbReference>
<comment type="caution">
    <text evidence="12">The sequence shown here is derived from an EMBL/GenBank/DDBJ whole genome shotgun (WGS) entry which is preliminary data.</text>
</comment>
<organism evidence="12 13">
    <name type="scientific">Candidatus Nomurabacteria bacterium RIFCSPHIGHO2_01_FULL_42_15</name>
    <dbReference type="NCBI Taxonomy" id="1801742"/>
    <lineage>
        <taxon>Bacteria</taxon>
        <taxon>Candidatus Nomuraibacteriota</taxon>
    </lineage>
</organism>
<dbReference type="Proteomes" id="UP000178235">
    <property type="component" value="Unassembled WGS sequence"/>
</dbReference>
<dbReference type="InterPro" id="IPR022646">
    <property type="entry name" value="SecD/SecF_CS"/>
</dbReference>
<evidence type="ECO:0000313" key="13">
    <source>
        <dbReference type="Proteomes" id="UP000178235"/>
    </source>
</evidence>
<dbReference type="GO" id="GO:0043952">
    <property type="term" value="P:protein transport by the Sec complex"/>
    <property type="evidence" value="ECO:0007669"/>
    <property type="project" value="UniProtKB-UniRule"/>
</dbReference>
<evidence type="ECO:0000256" key="10">
    <source>
        <dbReference type="HAMAP-Rule" id="MF_01464"/>
    </source>
</evidence>
<evidence type="ECO:0000256" key="3">
    <source>
        <dbReference type="ARBA" id="ARBA00022475"/>
    </source>
</evidence>
<comment type="similarity">
    <text evidence="10">Belongs to the SecD/SecF family. SecF subfamily.</text>
</comment>
<evidence type="ECO:0000256" key="8">
    <source>
        <dbReference type="ARBA" id="ARBA00023010"/>
    </source>
</evidence>
<dbReference type="SUPFAM" id="SSF82866">
    <property type="entry name" value="Multidrug efflux transporter AcrB transmembrane domain"/>
    <property type="match status" value="1"/>
</dbReference>
<dbReference type="Gene3D" id="1.20.1640.10">
    <property type="entry name" value="Multidrug efflux transporter AcrB transmembrane domain"/>
    <property type="match status" value="1"/>
</dbReference>
<sequence length="304" mass="33863">MFIIKYKKIFLTLSIILVLVSVIFIFTFGLNPGIDFKGGALLEVSYANGRPEVPALEDAIKPLNLNQVIIQPTGEDGYLMKMRDLSETEHQKLLEAVSLSGKFPATEKGFTSIGPSVGSELKRKAIVSIIMVIIGIILFITYAFRKVSRPVSSWKYGVITVVTLLHDIVIPTGIFALIAHYTGAEVDTLFVLALLTILGLSVHDKIVVFDRIRENLRENEEEKNKKSFSEIVGTSTSQTIVRSINITLTIIFVLVPLYLFGPETTKNFALVLTIGLFFGIYSSLFFASPLLVWLEEWQDKGKRS</sequence>
<dbReference type="EMBL" id="MFTS01000001">
    <property type="protein sequence ID" value="OGI68729.1"/>
    <property type="molecule type" value="Genomic_DNA"/>
</dbReference>
<proteinExistence type="inferred from homology"/>
<keyword evidence="2 10" id="KW-0813">Transport</keyword>
<name>A0A1F6VGN9_9BACT</name>
<comment type="subcellular location">
    <subcellularLocation>
        <location evidence="1 10">Cell membrane</location>
        <topology evidence="1 10">Multi-pass membrane protein</topology>
    </subcellularLocation>
</comment>
<dbReference type="PANTHER" id="PTHR30081:SF8">
    <property type="entry name" value="PROTEIN TRANSLOCASE SUBUNIT SECF"/>
    <property type="match status" value="1"/>
</dbReference>
<keyword evidence="5 10" id="KW-0812">Transmembrane</keyword>
<feature type="transmembrane region" description="Helical" evidence="10">
    <location>
        <begin position="244"/>
        <end position="261"/>
    </location>
</feature>
<keyword evidence="3 10" id="KW-1003">Cell membrane</keyword>
<dbReference type="InterPro" id="IPR022813">
    <property type="entry name" value="SecD/SecF_arch_bac"/>
</dbReference>
<feature type="transmembrane region" description="Helical" evidence="10">
    <location>
        <begin position="125"/>
        <end position="144"/>
    </location>
</feature>
<dbReference type="GO" id="GO:0065002">
    <property type="term" value="P:intracellular protein transmembrane transport"/>
    <property type="evidence" value="ECO:0007669"/>
    <property type="project" value="UniProtKB-UniRule"/>
</dbReference>
<dbReference type="GO" id="GO:0006605">
    <property type="term" value="P:protein targeting"/>
    <property type="evidence" value="ECO:0007669"/>
    <property type="project" value="UniProtKB-UniRule"/>
</dbReference>
<keyword evidence="9 10" id="KW-0472">Membrane</keyword>
<keyword evidence="7 10" id="KW-1133">Transmembrane helix</keyword>
<feature type="transmembrane region" description="Helical" evidence="10">
    <location>
        <begin position="267"/>
        <end position="294"/>
    </location>
</feature>
<dbReference type="InterPro" id="IPR000731">
    <property type="entry name" value="SSD"/>
</dbReference>
<evidence type="ECO:0000313" key="12">
    <source>
        <dbReference type="EMBL" id="OGI68729.1"/>
    </source>
</evidence>
<dbReference type="InterPro" id="IPR005665">
    <property type="entry name" value="SecF_bac"/>
</dbReference>
<keyword evidence="6 10" id="KW-0653">Protein transport</keyword>
<dbReference type="NCBIfam" id="TIGR00966">
    <property type="entry name" value="transloc_SecF"/>
    <property type="match status" value="1"/>
</dbReference>
<reference evidence="12 13" key="1">
    <citation type="journal article" date="2016" name="Nat. Commun.">
        <title>Thousands of microbial genomes shed light on interconnected biogeochemical processes in an aquifer system.</title>
        <authorList>
            <person name="Anantharaman K."/>
            <person name="Brown C.T."/>
            <person name="Hug L.A."/>
            <person name="Sharon I."/>
            <person name="Castelle C.J."/>
            <person name="Probst A.J."/>
            <person name="Thomas B.C."/>
            <person name="Singh A."/>
            <person name="Wilkins M.J."/>
            <person name="Karaoz U."/>
            <person name="Brodie E.L."/>
            <person name="Williams K.H."/>
            <person name="Hubbard S.S."/>
            <person name="Banfield J.F."/>
        </authorList>
    </citation>
    <scope>NUCLEOTIDE SEQUENCE [LARGE SCALE GENOMIC DNA]</scope>
</reference>
<feature type="domain" description="SSD" evidence="11">
    <location>
        <begin position="125"/>
        <end position="293"/>
    </location>
</feature>
<evidence type="ECO:0000256" key="6">
    <source>
        <dbReference type="ARBA" id="ARBA00022927"/>
    </source>
</evidence>
<dbReference type="HAMAP" id="MF_01464_B">
    <property type="entry name" value="SecF_B"/>
    <property type="match status" value="1"/>
</dbReference>
<dbReference type="InterPro" id="IPR048634">
    <property type="entry name" value="SecD_SecF_C"/>
</dbReference>
<gene>
    <name evidence="10" type="primary">secF</name>
    <name evidence="12" type="ORF">A2738_00265</name>
</gene>
<dbReference type="InterPro" id="IPR022645">
    <property type="entry name" value="SecD/SecF_bac"/>
</dbReference>
<dbReference type="PROSITE" id="PS50156">
    <property type="entry name" value="SSD"/>
    <property type="match status" value="1"/>
</dbReference>
<dbReference type="AlphaFoldDB" id="A0A1F6VGN9"/>
<evidence type="ECO:0000259" key="11">
    <source>
        <dbReference type="PROSITE" id="PS50156"/>
    </source>
</evidence>
<evidence type="ECO:0000256" key="7">
    <source>
        <dbReference type="ARBA" id="ARBA00022989"/>
    </source>
</evidence>
<dbReference type="Pfam" id="PF02355">
    <property type="entry name" value="SecD_SecF_C"/>
    <property type="match status" value="1"/>
</dbReference>